<dbReference type="PANTHER" id="PTHR11161:SF22">
    <property type="entry name" value="ACYLTRANSFERASE 3 DOMAIN-CONTAINING PROTEIN-RELATED"/>
    <property type="match status" value="1"/>
</dbReference>
<feature type="domain" description="Acyltransferase 3" evidence="1">
    <location>
        <begin position="223"/>
        <end position="611"/>
    </location>
</feature>
<evidence type="ECO:0000313" key="3">
    <source>
        <dbReference type="Proteomes" id="UP000008820"/>
    </source>
</evidence>
<dbReference type="Proteomes" id="UP000008820">
    <property type="component" value="Chromosome 3"/>
</dbReference>
<reference evidence="2 3" key="1">
    <citation type="submission" date="2017-06" db="EMBL/GenBank/DDBJ databases">
        <title>Aedes aegypti genome working group (AGWG) sequencing and assembly.</title>
        <authorList>
            <consortium name="Aedes aegypti Genome Working Group (AGWG)"/>
            <person name="Matthews B.J."/>
        </authorList>
    </citation>
    <scope>NUCLEOTIDE SEQUENCE [LARGE SCALE GENOMIC DNA]</scope>
    <source>
        <strain evidence="2 3">LVP_AGWG</strain>
    </source>
</reference>
<sequence>MNCNIKTATFVWCLVLLGHIDPVVSTIRDCLTNIKLPKLFEYDDFDECRTWNPSFRYCVVQAVIQPDNTSPIWQNISVISANRRNFPHDQLERGLCLQRCLNQLAVSHQISVGLVESNLITEHEQNAYFGQCLNLELETSYNLHATTTVMNCITEDDFRISLGAAEIVFIGMVVLIILLIAIATARDLRGDLKNQYDAAIQSFSISRNIRKLLDCEKTDGNLAYLDGFRVIFTIIILVVHSSLPMIRMPLKNVEDFEAQTNSAIFPVINSLNTHMITFFFVLGGMVLSVGFLNHIDRSKGFTLRYQWKKLLNRLARLLPAYAFIIFYQATVFKWTKKTPVAFKFVDYCSEHWWSNLLMINNVVHLSEPCLQYGWYLGADFQLFLIGLGIMTSIWRFPALKKICIGAMLIIAFAVPGIVIYLEKLDATMSFDMRHALNQLREYKEFLRYYTPFYTNAGTYFFGMIAGMVYHHVSKNSISVASRYTKQAFQYVFVLLIVLSAFLVILPWIKVEKPSIFLSIYGSALKAVWGITHATVFLMYAFKTDSVQVAFLEHPILRVLAKLSYSIYIVQYSIIHMVYSNLSVPIRYDMFNTVLITSANILITFCCAILLHLAVEVPFATILKKVIDGKIRITNFSIKDQKLS</sequence>
<dbReference type="PANTHER" id="PTHR11161">
    <property type="entry name" value="O-ACYLTRANSFERASE"/>
    <property type="match status" value="1"/>
</dbReference>
<dbReference type="AlphaFoldDB" id="A0A1S4FBR5"/>
<protein>
    <recommendedName>
        <fullName evidence="1">Acyltransferase 3 domain-containing protein</fullName>
    </recommendedName>
</protein>
<reference evidence="2" key="2">
    <citation type="submission" date="2020-05" db="UniProtKB">
        <authorList>
            <consortium name="EnsemblMetazoa"/>
        </authorList>
    </citation>
    <scope>IDENTIFICATION</scope>
    <source>
        <strain evidence="2">LVP_AGWG</strain>
    </source>
</reference>
<dbReference type="Pfam" id="PF01757">
    <property type="entry name" value="Acyl_transf_3"/>
    <property type="match status" value="1"/>
</dbReference>
<dbReference type="GO" id="GO:0016747">
    <property type="term" value="F:acyltransferase activity, transferring groups other than amino-acyl groups"/>
    <property type="evidence" value="ECO:0007669"/>
    <property type="project" value="InterPro"/>
</dbReference>
<dbReference type="InParanoid" id="A0A1S4FBR5"/>
<gene>
    <name evidence="2" type="primary">5579848</name>
</gene>
<dbReference type="InterPro" id="IPR002656">
    <property type="entry name" value="Acyl_transf_3_dom"/>
</dbReference>
<dbReference type="EnsemblMetazoa" id="AAEL005842-RA">
    <property type="protein sequence ID" value="AAEL005842-PA"/>
    <property type="gene ID" value="AAEL005842"/>
</dbReference>
<evidence type="ECO:0000259" key="1">
    <source>
        <dbReference type="Pfam" id="PF01757"/>
    </source>
</evidence>
<keyword evidence="3" id="KW-1185">Reference proteome</keyword>
<name>A0A1S4FBR5_AEDAE</name>
<dbReference type="OrthoDB" id="10265389at2759"/>
<evidence type="ECO:0000313" key="2">
    <source>
        <dbReference type="EnsemblMetazoa" id="AAEL005842-PA"/>
    </source>
</evidence>
<proteinExistence type="predicted"/>
<accession>A0A1S4FBR5</accession>
<dbReference type="InterPro" id="IPR052728">
    <property type="entry name" value="O2_lipid_transport_reg"/>
</dbReference>
<dbReference type="VEuPathDB" id="VectorBase:AAEL005842"/>
<organism evidence="2 3">
    <name type="scientific">Aedes aegypti</name>
    <name type="common">Yellowfever mosquito</name>
    <name type="synonym">Culex aegypti</name>
    <dbReference type="NCBI Taxonomy" id="7159"/>
    <lineage>
        <taxon>Eukaryota</taxon>
        <taxon>Metazoa</taxon>
        <taxon>Ecdysozoa</taxon>
        <taxon>Arthropoda</taxon>
        <taxon>Hexapoda</taxon>
        <taxon>Insecta</taxon>
        <taxon>Pterygota</taxon>
        <taxon>Neoptera</taxon>
        <taxon>Endopterygota</taxon>
        <taxon>Diptera</taxon>
        <taxon>Nematocera</taxon>
        <taxon>Culicoidea</taxon>
        <taxon>Culicidae</taxon>
        <taxon>Culicinae</taxon>
        <taxon>Aedini</taxon>
        <taxon>Aedes</taxon>
        <taxon>Stegomyia</taxon>
    </lineage>
</organism>